<dbReference type="GeneID" id="19969422"/>
<dbReference type="Pfam" id="PF00583">
    <property type="entry name" value="Acetyltransf_1"/>
    <property type="match status" value="1"/>
</dbReference>
<evidence type="ECO:0000313" key="5">
    <source>
        <dbReference type="EMBL" id="ETN42925.1"/>
    </source>
</evidence>
<dbReference type="RefSeq" id="XP_008714661.1">
    <property type="nucleotide sequence ID" value="XM_008716439.1"/>
</dbReference>
<dbReference type="CDD" id="cd04301">
    <property type="entry name" value="NAT_SF"/>
    <property type="match status" value="1"/>
</dbReference>
<evidence type="ECO:0000313" key="6">
    <source>
        <dbReference type="Proteomes" id="UP000030752"/>
    </source>
</evidence>
<dbReference type="AlphaFoldDB" id="W2S2W4"/>
<gene>
    <name evidence="5" type="ORF">HMPREF1541_02083</name>
</gene>
<dbReference type="GO" id="GO:0008080">
    <property type="term" value="F:N-acetyltransferase activity"/>
    <property type="evidence" value="ECO:0007669"/>
    <property type="project" value="TreeGrafter"/>
</dbReference>
<dbReference type="Gene3D" id="3.40.630.30">
    <property type="match status" value="1"/>
</dbReference>
<dbReference type="PANTHER" id="PTHR10545">
    <property type="entry name" value="DIAMINE N-ACETYLTRANSFERASE"/>
    <property type="match status" value="1"/>
</dbReference>
<keyword evidence="2" id="KW-0808">Transferase</keyword>
<dbReference type="OrthoDB" id="7305308at2759"/>
<dbReference type="PANTHER" id="PTHR10545:SF29">
    <property type="entry name" value="GH14572P-RELATED"/>
    <property type="match status" value="1"/>
</dbReference>
<name>W2S2W4_CYPE1</name>
<keyword evidence="6" id="KW-1185">Reference proteome</keyword>
<accession>W2S2W4</accession>
<dbReference type="eggNOG" id="KOG3216">
    <property type="taxonomic scope" value="Eukaryota"/>
</dbReference>
<dbReference type="InParanoid" id="W2S2W4"/>
<dbReference type="HOGENOM" id="CLU_013985_41_2_1"/>
<dbReference type="FunFam" id="3.40.630.30:FF:000064">
    <property type="entry name" value="GNAT family acetyltransferase"/>
    <property type="match status" value="1"/>
</dbReference>
<dbReference type="Proteomes" id="UP000030752">
    <property type="component" value="Unassembled WGS sequence"/>
</dbReference>
<sequence length="182" mass="20028">MAETTTPTYTIRHATQADVPTILSLILELAEYEKALDTVAMTEATLLETLSFPVPNTTPRQFTPGHARTLLVTPSDSPTTVAGMALYFFNYSTWSGPGIYLEDLIISAAYRKRGYGKALLSALAREVQILNPSGGRLQWQVLDWNTPSIGFYESEAIGARCTREWVSVRVDGEGVGRLAARR</sequence>
<dbReference type="InterPro" id="IPR051016">
    <property type="entry name" value="Diverse_Substrate_AcTransf"/>
</dbReference>
<dbReference type="STRING" id="1220924.W2S2W4"/>
<organism evidence="5 6">
    <name type="scientific">Cyphellophora europaea (strain CBS 101466)</name>
    <name type="common">Phialophora europaea</name>
    <dbReference type="NCBI Taxonomy" id="1220924"/>
    <lineage>
        <taxon>Eukaryota</taxon>
        <taxon>Fungi</taxon>
        <taxon>Dikarya</taxon>
        <taxon>Ascomycota</taxon>
        <taxon>Pezizomycotina</taxon>
        <taxon>Eurotiomycetes</taxon>
        <taxon>Chaetothyriomycetidae</taxon>
        <taxon>Chaetothyriales</taxon>
        <taxon>Cyphellophoraceae</taxon>
        <taxon>Cyphellophora</taxon>
    </lineage>
</organism>
<dbReference type="VEuPathDB" id="FungiDB:HMPREF1541_02083"/>
<evidence type="ECO:0000256" key="1">
    <source>
        <dbReference type="ARBA" id="ARBA00008694"/>
    </source>
</evidence>
<dbReference type="InterPro" id="IPR016181">
    <property type="entry name" value="Acyl_CoA_acyltransferase"/>
</dbReference>
<reference evidence="5 6" key="1">
    <citation type="submission" date="2013-03" db="EMBL/GenBank/DDBJ databases">
        <title>The Genome Sequence of Phialophora europaea CBS 101466.</title>
        <authorList>
            <consortium name="The Broad Institute Genomics Platform"/>
            <person name="Cuomo C."/>
            <person name="de Hoog S."/>
            <person name="Gorbushina A."/>
            <person name="Walker B."/>
            <person name="Young S.K."/>
            <person name="Zeng Q."/>
            <person name="Gargeya S."/>
            <person name="Fitzgerald M."/>
            <person name="Haas B."/>
            <person name="Abouelleil A."/>
            <person name="Allen A.W."/>
            <person name="Alvarado L."/>
            <person name="Arachchi H.M."/>
            <person name="Berlin A.M."/>
            <person name="Chapman S.B."/>
            <person name="Gainer-Dewar J."/>
            <person name="Goldberg J."/>
            <person name="Griggs A."/>
            <person name="Gujja S."/>
            <person name="Hansen M."/>
            <person name="Howarth C."/>
            <person name="Imamovic A."/>
            <person name="Ireland A."/>
            <person name="Larimer J."/>
            <person name="McCowan C."/>
            <person name="Murphy C."/>
            <person name="Pearson M."/>
            <person name="Poon T.W."/>
            <person name="Priest M."/>
            <person name="Roberts A."/>
            <person name="Saif S."/>
            <person name="Shea T."/>
            <person name="Sisk P."/>
            <person name="Sykes S."/>
            <person name="Wortman J."/>
            <person name="Nusbaum C."/>
            <person name="Birren B."/>
        </authorList>
    </citation>
    <scope>NUCLEOTIDE SEQUENCE [LARGE SCALE GENOMIC DNA]</scope>
    <source>
        <strain evidence="5 6">CBS 101466</strain>
    </source>
</reference>
<feature type="domain" description="N-acetyltransferase" evidence="4">
    <location>
        <begin position="9"/>
        <end position="182"/>
    </location>
</feature>
<dbReference type="EMBL" id="KB822718">
    <property type="protein sequence ID" value="ETN42925.1"/>
    <property type="molecule type" value="Genomic_DNA"/>
</dbReference>
<dbReference type="SUPFAM" id="SSF55729">
    <property type="entry name" value="Acyl-CoA N-acyltransferases (Nat)"/>
    <property type="match status" value="1"/>
</dbReference>
<protein>
    <recommendedName>
        <fullName evidence="4">N-acetyltransferase domain-containing protein</fullName>
    </recommendedName>
</protein>
<dbReference type="PROSITE" id="PS51186">
    <property type="entry name" value="GNAT"/>
    <property type="match status" value="1"/>
</dbReference>
<dbReference type="InterPro" id="IPR000182">
    <property type="entry name" value="GNAT_dom"/>
</dbReference>
<evidence type="ECO:0000256" key="2">
    <source>
        <dbReference type="ARBA" id="ARBA00022679"/>
    </source>
</evidence>
<proteinExistence type="inferred from homology"/>
<evidence type="ECO:0000256" key="3">
    <source>
        <dbReference type="ARBA" id="ARBA00023315"/>
    </source>
</evidence>
<comment type="similarity">
    <text evidence="1">Belongs to the acetyltransferase family.</text>
</comment>
<evidence type="ECO:0000259" key="4">
    <source>
        <dbReference type="PROSITE" id="PS51186"/>
    </source>
</evidence>
<keyword evidence="3" id="KW-0012">Acyltransferase</keyword>